<evidence type="ECO:0000313" key="11">
    <source>
        <dbReference type="EMBL" id="KAJ6439314.1"/>
    </source>
</evidence>
<dbReference type="PRINTS" id="PR00080">
    <property type="entry name" value="SDRFAMILY"/>
</dbReference>
<dbReference type="Gene3D" id="1.20.1250.20">
    <property type="entry name" value="MFS general substrate transporter like domains"/>
    <property type="match status" value="1"/>
</dbReference>
<sequence>MIKKLVAWLRQDNDDQPREKAPATPSSTNNDLYDSTSDPEQASDPVEVRQQKSQYPEGGLAANLVVFGSFCSIMGGLGLMNSIGIYQSWISSHQLRHVSEGQRAWIFGIYNFMVFFCGIQIGPVFDAHGPRWLMLSGLLLYVATFVALGFCSLYWHFIIVVGVVAGAATSIIFVVPVATIGQYFNVRRGAATGLAMSGGSLGGVMFPLIFDALGDRVGFAWTTRVIGLVTVVLLLVGCVMVRPRSKFRKQSQRDQSILPDFKILCSPAIFLVTAGVFFIEWGFFVGLEYVSSYALAHGIGRRLSYLMVVFLNAGSFPGRWLPGIMADKFGRMNTLLLTNVLCMISMLAIWLPAGSNVGAIITFAVVFGFASGSNISLVPSASVSTEQGAIYPSLRGKTVLITGGAEGIGAAAVELFCRQGSNVVFLDIAESSANAVCDKIKGIEGAAQPTFMHCDAADLDQLRACAAKTLEQFGRVDVLINNVGAAGPKTRVPTSEVTPESFEADVNVNLRHQFFLTQAVLPSMREHGGGSIINMGSISWRLPATGLPIYTTMKAAVMGMTRTHAREFGEWGIRVNSIMPGAIATQRQIDTVLTPEYEAETMEGQCLKRRLLPAEVARLMLFLASDDSSAITGGSHVVDGGWCGDT</sequence>
<feature type="transmembrane region" description="Helical" evidence="9">
    <location>
        <begin position="261"/>
        <end position="283"/>
    </location>
</feature>
<comment type="subcellular location">
    <subcellularLocation>
        <location evidence="1">Membrane</location>
        <topology evidence="1">Multi-pass membrane protein</topology>
    </subcellularLocation>
</comment>
<feature type="transmembrane region" description="Helical" evidence="9">
    <location>
        <begin position="132"/>
        <end position="150"/>
    </location>
</feature>
<dbReference type="Proteomes" id="UP001163105">
    <property type="component" value="Unassembled WGS sequence"/>
</dbReference>
<keyword evidence="5 9" id="KW-1133">Transmembrane helix</keyword>
<dbReference type="PANTHER" id="PTHR24321:SF8">
    <property type="entry name" value="ESTRADIOL 17-BETA-DEHYDROGENASE 8-RELATED"/>
    <property type="match status" value="1"/>
</dbReference>
<keyword evidence="3 9" id="KW-0812">Transmembrane</keyword>
<reference evidence="11" key="1">
    <citation type="submission" date="2023-01" db="EMBL/GenBank/DDBJ databases">
        <title>The growth and conidiation of Purpureocillium lavendulum are regulated by nitrogen source and histone H3K14 acetylation.</title>
        <authorList>
            <person name="Tang P."/>
            <person name="Han J."/>
            <person name="Zhang C."/>
            <person name="Tang P."/>
            <person name="Qi F."/>
            <person name="Zhang K."/>
            <person name="Liang L."/>
        </authorList>
    </citation>
    <scope>NUCLEOTIDE SEQUENCE</scope>
    <source>
        <strain evidence="11">YMF1.00683</strain>
    </source>
</reference>
<accession>A0AB34FIS8</accession>
<dbReference type="PROSITE" id="PS50850">
    <property type="entry name" value="MFS"/>
    <property type="match status" value="1"/>
</dbReference>
<feature type="transmembrane region" description="Helical" evidence="9">
    <location>
        <begin position="357"/>
        <end position="377"/>
    </location>
</feature>
<dbReference type="GO" id="GO:0016020">
    <property type="term" value="C:membrane"/>
    <property type="evidence" value="ECO:0007669"/>
    <property type="project" value="UniProtKB-SubCell"/>
</dbReference>
<feature type="region of interest" description="Disordered" evidence="8">
    <location>
        <begin position="9"/>
        <end position="50"/>
    </location>
</feature>
<feature type="domain" description="Major facilitator superfamily (MFS) profile" evidence="10">
    <location>
        <begin position="64"/>
        <end position="447"/>
    </location>
</feature>
<protein>
    <submittedName>
        <fullName evidence="11">MFS monocarboxylate transporter</fullName>
    </submittedName>
</protein>
<gene>
    <name evidence="11" type="ORF">O9K51_07199</name>
</gene>
<dbReference type="AlphaFoldDB" id="A0AB34FIS8"/>
<comment type="caution">
    <text evidence="11">The sequence shown here is derived from an EMBL/GenBank/DDBJ whole genome shotgun (WGS) entry which is preliminary data.</text>
</comment>
<feature type="transmembrane region" description="Helical" evidence="9">
    <location>
        <begin position="333"/>
        <end position="351"/>
    </location>
</feature>
<dbReference type="InterPro" id="IPR036259">
    <property type="entry name" value="MFS_trans_sf"/>
</dbReference>
<feature type="transmembrane region" description="Helical" evidence="9">
    <location>
        <begin position="303"/>
        <end position="321"/>
    </location>
</feature>
<evidence type="ECO:0000256" key="5">
    <source>
        <dbReference type="ARBA" id="ARBA00022989"/>
    </source>
</evidence>
<dbReference type="Pfam" id="PF00083">
    <property type="entry name" value="Sugar_tr"/>
    <property type="match status" value="1"/>
</dbReference>
<feature type="compositionally biased region" description="Basic and acidic residues" evidence="8">
    <location>
        <begin position="11"/>
        <end position="21"/>
    </location>
</feature>
<dbReference type="PRINTS" id="PR00081">
    <property type="entry name" value="GDHRDH"/>
</dbReference>
<dbReference type="InterPro" id="IPR002347">
    <property type="entry name" value="SDR_fam"/>
</dbReference>
<feature type="transmembrane region" description="Helical" evidence="9">
    <location>
        <begin position="221"/>
        <end position="241"/>
    </location>
</feature>
<dbReference type="SUPFAM" id="SSF103473">
    <property type="entry name" value="MFS general substrate transporter"/>
    <property type="match status" value="1"/>
</dbReference>
<evidence type="ECO:0000256" key="6">
    <source>
        <dbReference type="ARBA" id="ARBA00023002"/>
    </source>
</evidence>
<evidence type="ECO:0000256" key="1">
    <source>
        <dbReference type="ARBA" id="ARBA00004141"/>
    </source>
</evidence>
<feature type="transmembrane region" description="Helical" evidence="9">
    <location>
        <begin position="60"/>
        <end position="84"/>
    </location>
</feature>
<evidence type="ECO:0000256" key="4">
    <source>
        <dbReference type="ARBA" id="ARBA00022857"/>
    </source>
</evidence>
<dbReference type="GO" id="GO:0022857">
    <property type="term" value="F:transmembrane transporter activity"/>
    <property type="evidence" value="ECO:0007669"/>
    <property type="project" value="InterPro"/>
</dbReference>
<feature type="compositionally biased region" description="Polar residues" evidence="8">
    <location>
        <begin position="24"/>
        <end position="40"/>
    </location>
</feature>
<evidence type="ECO:0000256" key="8">
    <source>
        <dbReference type="SAM" id="MobiDB-lite"/>
    </source>
</evidence>
<evidence type="ECO:0000256" key="9">
    <source>
        <dbReference type="SAM" id="Phobius"/>
    </source>
</evidence>
<name>A0AB34FIS8_9HYPO</name>
<keyword evidence="6" id="KW-0560">Oxidoreductase</keyword>
<feature type="transmembrane region" description="Helical" evidence="9">
    <location>
        <begin position="190"/>
        <end position="209"/>
    </location>
</feature>
<keyword evidence="12" id="KW-1185">Reference proteome</keyword>
<dbReference type="PANTHER" id="PTHR24321">
    <property type="entry name" value="DEHYDROGENASES, SHORT CHAIN"/>
    <property type="match status" value="1"/>
</dbReference>
<dbReference type="GO" id="GO:0016491">
    <property type="term" value="F:oxidoreductase activity"/>
    <property type="evidence" value="ECO:0007669"/>
    <property type="project" value="UniProtKB-KW"/>
</dbReference>
<dbReference type="InterPro" id="IPR005828">
    <property type="entry name" value="MFS_sugar_transport-like"/>
</dbReference>
<evidence type="ECO:0000256" key="2">
    <source>
        <dbReference type="ARBA" id="ARBA00006484"/>
    </source>
</evidence>
<comment type="similarity">
    <text evidence="2">Belongs to the short-chain dehydrogenases/reductases (SDR) family.</text>
</comment>
<dbReference type="Gene3D" id="3.40.50.720">
    <property type="entry name" value="NAD(P)-binding Rossmann-like Domain"/>
    <property type="match status" value="1"/>
</dbReference>
<keyword evidence="4" id="KW-0521">NADP</keyword>
<evidence type="ECO:0000259" key="10">
    <source>
        <dbReference type="PROSITE" id="PS50850"/>
    </source>
</evidence>
<proteinExistence type="inferred from homology"/>
<dbReference type="CDD" id="cd05233">
    <property type="entry name" value="SDR_c"/>
    <property type="match status" value="1"/>
</dbReference>
<evidence type="ECO:0000256" key="7">
    <source>
        <dbReference type="ARBA" id="ARBA00023136"/>
    </source>
</evidence>
<dbReference type="InterPro" id="IPR020846">
    <property type="entry name" value="MFS_dom"/>
</dbReference>
<dbReference type="SUPFAM" id="SSF51735">
    <property type="entry name" value="NAD(P)-binding Rossmann-fold domains"/>
    <property type="match status" value="1"/>
</dbReference>
<feature type="transmembrane region" description="Helical" evidence="9">
    <location>
        <begin position="104"/>
        <end position="125"/>
    </location>
</feature>
<dbReference type="Pfam" id="PF13561">
    <property type="entry name" value="adh_short_C2"/>
    <property type="match status" value="1"/>
</dbReference>
<evidence type="ECO:0000256" key="3">
    <source>
        <dbReference type="ARBA" id="ARBA00022692"/>
    </source>
</evidence>
<dbReference type="InterPro" id="IPR036291">
    <property type="entry name" value="NAD(P)-bd_dom_sf"/>
</dbReference>
<dbReference type="EMBL" id="JAQHRD010000006">
    <property type="protein sequence ID" value="KAJ6439314.1"/>
    <property type="molecule type" value="Genomic_DNA"/>
</dbReference>
<evidence type="ECO:0000313" key="12">
    <source>
        <dbReference type="Proteomes" id="UP001163105"/>
    </source>
</evidence>
<keyword evidence="7 9" id="KW-0472">Membrane</keyword>
<dbReference type="FunFam" id="3.40.50.720:FF:000084">
    <property type="entry name" value="Short-chain dehydrogenase reductase"/>
    <property type="match status" value="1"/>
</dbReference>
<organism evidence="11 12">
    <name type="scientific">Purpureocillium lavendulum</name>
    <dbReference type="NCBI Taxonomy" id="1247861"/>
    <lineage>
        <taxon>Eukaryota</taxon>
        <taxon>Fungi</taxon>
        <taxon>Dikarya</taxon>
        <taxon>Ascomycota</taxon>
        <taxon>Pezizomycotina</taxon>
        <taxon>Sordariomycetes</taxon>
        <taxon>Hypocreomycetidae</taxon>
        <taxon>Hypocreales</taxon>
        <taxon>Ophiocordycipitaceae</taxon>
        <taxon>Purpureocillium</taxon>
    </lineage>
</organism>
<feature type="transmembrane region" description="Helical" evidence="9">
    <location>
        <begin position="156"/>
        <end position="178"/>
    </location>
</feature>